<dbReference type="eggNOG" id="ENOG502RG83">
    <property type="taxonomic scope" value="Eukaryota"/>
</dbReference>
<dbReference type="EMBL" id="CM000619">
    <property type="protein sequence ID" value="EEC45577.1"/>
    <property type="molecule type" value="Genomic_DNA"/>
</dbReference>
<dbReference type="PROSITE" id="PS50082">
    <property type="entry name" value="WD_REPEATS_2"/>
    <property type="match status" value="1"/>
</dbReference>
<reference evidence="3 4" key="1">
    <citation type="journal article" date="2008" name="Nature">
        <title>The Phaeodactylum genome reveals the evolutionary history of diatom genomes.</title>
        <authorList>
            <person name="Bowler C."/>
            <person name="Allen A.E."/>
            <person name="Badger J.H."/>
            <person name="Grimwood J."/>
            <person name="Jabbari K."/>
            <person name="Kuo A."/>
            <person name="Maheswari U."/>
            <person name="Martens C."/>
            <person name="Maumus F."/>
            <person name="Otillar R.P."/>
            <person name="Rayko E."/>
            <person name="Salamov A."/>
            <person name="Vandepoele K."/>
            <person name="Beszteri B."/>
            <person name="Gruber A."/>
            <person name="Heijde M."/>
            <person name="Katinka M."/>
            <person name="Mock T."/>
            <person name="Valentin K."/>
            <person name="Verret F."/>
            <person name="Berges J.A."/>
            <person name="Brownlee C."/>
            <person name="Cadoret J.P."/>
            <person name="Chiovitti A."/>
            <person name="Choi C.J."/>
            <person name="Coesel S."/>
            <person name="De Martino A."/>
            <person name="Detter J.C."/>
            <person name="Durkin C."/>
            <person name="Falciatore A."/>
            <person name="Fournet J."/>
            <person name="Haruta M."/>
            <person name="Huysman M.J."/>
            <person name="Jenkins B.D."/>
            <person name="Jiroutova K."/>
            <person name="Jorgensen R.E."/>
            <person name="Joubert Y."/>
            <person name="Kaplan A."/>
            <person name="Kroger N."/>
            <person name="Kroth P.G."/>
            <person name="La Roche J."/>
            <person name="Lindquist E."/>
            <person name="Lommer M."/>
            <person name="Martin-Jezequel V."/>
            <person name="Lopez P.J."/>
            <person name="Lucas S."/>
            <person name="Mangogna M."/>
            <person name="McGinnis K."/>
            <person name="Medlin L.K."/>
            <person name="Montsant A."/>
            <person name="Oudot-Le Secq M.P."/>
            <person name="Napoli C."/>
            <person name="Obornik M."/>
            <person name="Parker M.S."/>
            <person name="Petit J.L."/>
            <person name="Porcel B.M."/>
            <person name="Poulsen N."/>
            <person name="Robison M."/>
            <person name="Rychlewski L."/>
            <person name="Rynearson T.A."/>
            <person name="Schmutz J."/>
            <person name="Shapiro H."/>
            <person name="Siaut M."/>
            <person name="Stanley M."/>
            <person name="Sussman M.R."/>
            <person name="Taylor A.R."/>
            <person name="Vardi A."/>
            <person name="von Dassow P."/>
            <person name="Vyverman W."/>
            <person name="Willis A."/>
            <person name="Wyrwicz L.S."/>
            <person name="Rokhsar D.S."/>
            <person name="Weissenbach J."/>
            <person name="Armbrust E.V."/>
            <person name="Green B.R."/>
            <person name="Van de Peer Y."/>
            <person name="Grigoriev I.V."/>
        </authorList>
    </citation>
    <scope>NUCLEOTIDE SEQUENCE [LARGE SCALE GENOMIC DNA]</scope>
    <source>
        <strain evidence="3 4">CCAP 1055/1</strain>
    </source>
</reference>
<reference evidence="4" key="2">
    <citation type="submission" date="2008-08" db="EMBL/GenBank/DDBJ databases">
        <authorList>
            <consortium name="Diatom Consortium"/>
            <person name="Grigoriev I."/>
            <person name="Grimwood J."/>
            <person name="Kuo A."/>
            <person name="Otillar R.P."/>
            <person name="Salamov A."/>
            <person name="Detter J.C."/>
            <person name="Lindquist E."/>
            <person name="Shapiro H."/>
            <person name="Lucas S."/>
            <person name="Glavina del Rio T."/>
            <person name="Pitluck S."/>
            <person name="Rokhsar D."/>
            <person name="Bowler C."/>
        </authorList>
    </citation>
    <scope>GENOME REANNOTATION</scope>
    <source>
        <strain evidence="4">CCAP 1055/1</strain>
    </source>
</reference>
<evidence type="ECO:0000313" key="3">
    <source>
        <dbReference type="EMBL" id="EEC45577.1"/>
    </source>
</evidence>
<gene>
    <name evidence="3" type="ORF">PHATRDRAFT_48434</name>
</gene>
<dbReference type="AlphaFoldDB" id="B7G744"/>
<evidence type="ECO:0000313" key="4">
    <source>
        <dbReference type="Proteomes" id="UP000000759"/>
    </source>
</evidence>
<feature type="region of interest" description="Disordered" evidence="2">
    <location>
        <begin position="842"/>
        <end position="890"/>
    </location>
</feature>
<dbReference type="InterPro" id="IPR015943">
    <property type="entry name" value="WD40/YVTN_repeat-like_dom_sf"/>
</dbReference>
<dbReference type="Proteomes" id="UP000000759">
    <property type="component" value="Chromosome 17"/>
</dbReference>
<feature type="region of interest" description="Disordered" evidence="2">
    <location>
        <begin position="1"/>
        <end position="88"/>
    </location>
</feature>
<name>B7G744_PHATC</name>
<feature type="compositionally biased region" description="Low complexity" evidence="2">
    <location>
        <begin position="35"/>
        <end position="49"/>
    </location>
</feature>
<feature type="compositionally biased region" description="Polar residues" evidence="2">
    <location>
        <begin position="248"/>
        <end position="263"/>
    </location>
</feature>
<dbReference type="SUPFAM" id="SSF50978">
    <property type="entry name" value="WD40 repeat-like"/>
    <property type="match status" value="1"/>
</dbReference>
<proteinExistence type="predicted"/>
<dbReference type="InterPro" id="IPR036322">
    <property type="entry name" value="WD40_repeat_dom_sf"/>
</dbReference>
<dbReference type="GeneID" id="7203676"/>
<dbReference type="Pfam" id="PF00400">
    <property type="entry name" value="WD40"/>
    <property type="match status" value="1"/>
</dbReference>
<accession>B7G744</accession>
<organism evidence="3 4">
    <name type="scientific">Phaeodactylum tricornutum (strain CCAP 1055/1)</name>
    <dbReference type="NCBI Taxonomy" id="556484"/>
    <lineage>
        <taxon>Eukaryota</taxon>
        <taxon>Sar</taxon>
        <taxon>Stramenopiles</taxon>
        <taxon>Ochrophyta</taxon>
        <taxon>Bacillariophyta</taxon>
        <taxon>Bacillariophyceae</taxon>
        <taxon>Bacillariophycidae</taxon>
        <taxon>Naviculales</taxon>
        <taxon>Phaeodactylaceae</taxon>
        <taxon>Phaeodactylum</taxon>
    </lineage>
</organism>
<sequence>MTGSSVTSSGGPKVVPSPWQSTTKNERINRKDNQTHSNTSNDDSYTTSSRVTPAAGYPGPLIRVTPTPRKLRIDPDNDQNLHKGLDDDDVIRPVLPPLDRTLRRQLRTPTSLLTSSSSPTFAVNEECTSLQFSPSGRLLVAGFTDGTVRLFDLTGRYPTVWTESGKGMSTFNVSRGLVDSNHFQKHGAVACQIHAKGVHTSLLMDVDVSPDGLWCFAGVLRGSMELLAVHLGALEASYDARSPPTQPPQQDTLRRLNTTNNKSNGKHHNHPNLLDHVTVYRHQDAKLRGFGACTKLQTKQPKYLLFTGKAIKNIHIWSFEPPRHPQAEPRWTQLYDTNTNGNTIKLLQFRHDPLGNLQGVSKSDGQKLRVWDLRPEEKSTSKPRLARPKFVDVAHTEATLGVAGGYCLCGGSEWYNQMSIVHLDVDRQQLHSPYNHTEIALPGTNAPSIRSSRRPQRGDLKCIQAVSGMVADAGRVLLELSDGTVLQYAPHADGGLPRLQPLPGIAPLAEGDARKISVGRVAAERVALAAVATYHPATGHGTIQLLALDPLPPESRTLPVGGTPQRRDVVVETTRLVVPENRTSPSGVTVSPVPPRVSPKLQAVVQTPRVPVEKAGNETPVPQRTLDSALQKVQGMHGAGASGQPSTTSAVPPTAVRVPEPARPHKYRKAEDGGKVKAALQQPQRADAPVREVRLEKPNQRTLDAAVRKAQGTHGVGAPGQPSTTSAVPPTAVRVPEPARPHKYRKADDDGGKVKAPLRQPQRADDPVRGAPLRSEKLNQCLDRVEVAAVPLPVTAIATKPTAPTLVIPRKRSVVQPVPSSVEPNLLTIASALYQMGAVDRRNAAKAQTDPSARRVSPTPPVCASPKPTAKAQAPPSGRGPGRPRKDDPALHPLIREYCVHQQTIVLLELSKITRSRFAAEAVVESDETTGVDVARRRLASHQAAEHAQLAKRILQATLRELETVAHEPSVAIWIEAKLSLETSVGSYLATAEDVRRRHELEAESLAAQLGQTAAHLFVAFPYQHVFELAGVCFATLPSLSDS</sequence>
<dbReference type="KEGG" id="pti:PHATRDRAFT_48434"/>
<feature type="compositionally biased region" description="Polar residues" evidence="2">
    <location>
        <begin position="1"/>
        <end position="10"/>
    </location>
</feature>
<feature type="repeat" description="WD" evidence="1">
    <location>
        <begin position="128"/>
        <end position="153"/>
    </location>
</feature>
<keyword evidence="1" id="KW-0853">WD repeat</keyword>
<evidence type="ECO:0000256" key="1">
    <source>
        <dbReference type="PROSITE-ProRule" id="PRU00221"/>
    </source>
</evidence>
<dbReference type="Gene3D" id="2.130.10.10">
    <property type="entry name" value="YVTN repeat-like/Quinoprotein amine dehydrogenase"/>
    <property type="match status" value="1"/>
</dbReference>
<dbReference type="InParanoid" id="B7G744"/>
<dbReference type="PaxDb" id="2850-Phatr48434"/>
<feature type="compositionally biased region" description="Basic and acidic residues" evidence="2">
    <location>
        <begin position="71"/>
        <end position="85"/>
    </location>
</feature>
<dbReference type="SMART" id="SM00320">
    <property type="entry name" value="WD40"/>
    <property type="match status" value="1"/>
</dbReference>
<dbReference type="HOGENOM" id="CLU_292315_0_0_1"/>
<feature type="compositionally biased region" description="Basic and acidic residues" evidence="2">
    <location>
        <begin position="24"/>
        <end position="34"/>
    </location>
</feature>
<dbReference type="OrthoDB" id="161629at2759"/>
<protein>
    <submittedName>
        <fullName evidence="3">Uncharacterized protein</fullName>
    </submittedName>
</protein>
<dbReference type="RefSeq" id="XP_002182841.1">
    <property type="nucleotide sequence ID" value="XM_002182805.1"/>
</dbReference>
<feature type="region of interest" description="Disordered" evidence="2">
    <location>
        <begin position="633"/>
        <end position="770"/>
    </location>
</feature>
<dbReference type="InterPro" id="IPR001680">
    <property type="entry name" value="WD40_rpt"/>
</dbReference>
<feature type="compositionally biased region" description="Basic and acidic residues" evidence="2">
    <location>
        <begin position="688"/>
        <end position="699"/>
    </location>
</feature>
<feature type="region of interest" description="Disordered" evidence="2">
    <location>
        <begin position="238"/>
        <end position="272"/>
    </location>
</feature>
<evidence type="ECO:0000256" key="2">
    <source>
        <dbReference type="SAM" id="MobiDB-lite"/>
    </source>
</evidence>
<keyword evidence="4" id="KW-1185">Reference proteome</keyword>